<dbReference type="Pfam" id="PF00933">
    <property type="entry name" value="Glyco_hydro_3"/>
    <property type="match status" value="1"/>
</dbReference>
<dbReference type="AlphaFoldDB" id="A0A2T4UIT6"/>
<feature type="compositionally biased region" description="Low complexity" evidence="4">
    <location>
        <begin position="86"/>
        <end position="98"/>
    </location>
</feature>
<dbReference type="InterPro" id="IPR001764">
    <property type="entry name" value="Glyco_hydro_3_N"/>
</dbReference>
<evidence type="ECO:0000256" key="1">
    <source>
        <dbReference type="ARBA" id="ARBA00005336"/>
    </source>
</evidence>
<dbReference type="Gene3D" id="3.20.20.300">
    <property type="entry name" value="Glycoside hydrolase, family 3, N-terminal domain"/>
    <property type="match status" value="1"/>
</dbReference>
<feature type="region of interest" description="Disordered" evidence="4">
    <location>
        <begin position="1"/>
        <end position="23"/>
    </location>
</feature>
<keyword evidence="2" id="KW-0378">Hydrolase</keyword>
<feature type="region of interest" description="Disordered" evidence="4">
    <location>
        <begin position="230"/>
        <end position="258"/>
    </location>
</feature>
<keyword evidence="7" id="KW-1185">Reference proteome</keyword>
<dbReference type="InterPro" id="IPR036962">
    <property type="entry name" value="Glyco_hydro_3_N_sf"/>
</dbReference>
<dbReference type="PANTHER" id="PTHR30480">
    <property type="entry name" value="BETA-HEXOSAMINIDASE-RELATED"/>
    <property type="match status" value="1"/>
</dbReference>
<dbReference type="PANTHER" id="PTHR30480:SF14">
    <property type="entry name" value="HYDROLASE, PUTATIVE (AFU_ORTHOLOGUE AFUA_4G13770)-RELATED"/>
    <property type="match status" value="1"/>
</dbReference>
<dbReference type="SUPFAM" id="SSF51445">
    <property type="entry name" value="(Trans)glycosidases"/>
    <property type="match status" value="1"/>
</dbReference>
<feature type="domain" description="Glycoside hydrolase family 3 N-terminal" evidence="5">
    <location>
        <begin position="180"/>
        <end position="483"/>
    </location>
</feature>
<name>A0A2T4UIT6_9ACTN</name>
<evidence type="ECO:0000256" key="3">
    <source>
        <dbReference type="ARBA" id="ARBA00023295"/>
    </source>
</evidence>
<evidence type="ECO:0000313" key="7">
    <source>
        <dbReference type="Proteomes" id="UP000240739"/>
    </source>
</evidence>
<comment type="similarity">
    <text evidence="1">Belongs to the glycosyl hydrolase 3 family.</text>
</comment>
<keyword evidence="3" id="KW-0326">Glycosidase</keyword>
<feature type="compositionally biased region" description="Low complexity" evidence="4">
    <location>
        <begin position="38"/>
        <end position="54"/>
    </location>
</feature>
<gene>
    <name evidence="6" type="ORF">C7Y72_05535</name>
</gene>
<proteinExistence type="inferred from homology"/>
<evidence type="ECO:0000256" key="2">
    <source>
        <dbReference type="ARBA" id="ARBA00022801"/>
    </source>
</evidence>
<dbReference type="InterPro" id="IPR017853">
    <property type="entry name" value="GH"/>
</dbReference>
<protein>
    <recommendedName>
        <fullName evidence="5">Glycoside hydrolase family 3 N-terminal domain-containing protein</fullName>
    </recommendedName>
</protein>
<dbReference type="EMBL" id="PYYB01000001">
    <property type="protein sequence ID" value="PTL59148.1"/>
    <property type="molecule type" value="Genomic_DNA"/>
</dbReference>
<dbReference type="GO" id="GO:0005975">
    <property type="term" value="P:carbohydrate metabolic process"/>
    <property type="evidence" value="ECO:0007669"/>
    <property type="project" value="InterPro"/>
</dbReference>
<evidence type="ECO:0000259" key="5">
    <source>
        <dbReference type="Pfam" id="PF00933"/>
    </source>
</evidence>
<reference evidence="6 7" key="1">
    <citation type="submission" date="2018-03" db="EMBL/GenBank/DDBJ databases">
        <title>Aquarubrobacter algicola gen. nov., sp. nov., a novel actinobacterium isolated from shallow eutrophic lake during the end of cyanobacterial harmful algal blooms.</title>
        <authorList>
            <person name="Chun S.J."/>
        </authorList>
    </citation>
    <scope>NUCLEOTIDE SEQUENCE [LARGE SCALE GENOMIC DNA]</scope>
    <source>
        <strain evidence="6 7">Seoho-28</strain>
    </source>
</reference>
<dbReference type="Proteomes" id="UP000240739">
    <property type="component" value="Unassembled WGS sequence"/>
</dbReference>
<dbReference type="GO" id="GO:0004553">
    <property type="term" value="F:hydrolase activity, hydrolyzing O-glycosyl compounds"/>
    <property type="evidence" value="ECO:0007669"/>
    <property type="project" value="InterPro"/>
</dbReference>
<accession>A0A2T4UIT6</accession>
<organism evidence="6 7">
    <name type="scientific">Paraconexibacter algicola</name>
    <dbReference type="NCBI Taxonomy" id="2133960"/>
    <lineage>
        <taxon>Bacteria</taxon>
        <taxon>Bacillati</taxon>
        <taxon>Actinomycetota</taxon>
        <taxon>Thermoleophilia</taxon>
        <taxon>Solirubrobacterales</taxon>
        <taxon>Paraconexibacteraceae</taxon>
        <taxon>Paraconexibacter</taxon>
    </lineage>
</organism>
<dbReference type="GO" id="GO:0009254">
    <property type="term" value="P:peptidoglycan turnover"/>
    <property type="evidence" value="ECO:0007669"/>
    <property type="project" value="TreeGrafter"/>
</dbReference>
<feature type="compositionally biased region" description="Basic and acidic residues" evidence="4">
    <location>
        <begin position="71"/>
        <end position="84"/>
    </location>
</feature>
<dbReference type="InterPro" id="IPR050226">
    <property type="entry name" value="NagZ_Beta-hexosaminidase"/>
</dbReference>
<evidence type="ECO:0000256" key="4">
    <source>
        <dbReference type="SAM" id="MobiDB-lite"/>
    </source>
</evidence>
<sequence>MTPMTTARPTIVRTIEPPPPPTLEAWLALSAGRFRGVSSPEPATPGAASATGASRSREAPATVVARAAVRRCMEGGSDRRRGREGAAGPPGSRPAAPGLDCETGRMVDLARRPSQIACLVALTVAVPACGAGRDDDPRPRAQTTAAAPRALNLASLTPGQLAGQRLVATFRDTQVPGPAIRRLIRRGELGAVILFTSSAPTVARARRISDELQALARRSPVPVPLLVTIDQEGGDGRTTGAKRLNDAPPYRSAQQQAAGGVATVRASGVSAGRALRRAGVNVNLAPVADVGRPRAALTNEGRSYGSSAATVGRLTAAFVQGQGRSGVASTLKHFPGFGAAAVNTDFGVARIGLSAATLRRVDEAAFRPGLRAGAQLVMLSNAIYPALDPLPAPLSRRIAVGELRERFGFRGVSITDDLEADALRSRGTPAQLAVRAARAGVDLAILGRRAQSAVDAHAALTREIATGRLPRAEAEASAQRVLALRTGLRR</sequence>
<evidence type="ECO:0000313" key="6">
    <source>
        <dbReference type="EMBL" id="PTL59148.1"/>
    </source>
</evidence>
<feature type="region of interest" description="Disordered" evidence="4">
    <location>
        <begin position="35"/>
        <end position="100"/>
    </location>
</feature>
<comment type="caution">
    <text evidence="6">The sequence shown here is derived from an EMBL/GenBank/DDBJ whole genome shotgun (WGS) entry which is preliminary data.</text>
</comment>